<evidence type="ECO:0000256" key="1">
    <source>
        <dbReference type="ARBA" id="ARBA00010996"/>
    </source>
</evidence>
<dbReference type="Proteomes" id="UP000704762">
    <property type="component" value="Unassembled WGS sequence"/>
</dbReference>
<dbReference type="InterPro" id="IPR003782">
    <property type="entry name" value="SCO1/SenC"/>
</dbReference>
<dbReference type="SUPFAM" id="SSF52833">
    <property type="entry name" value="Thioredoxin-like"/>
    <property type="match status" value="1"/>
</dbReference>
<keyword evidence="2" id="KW-0732">Signal</keyword>
<dbReference type="Gene3D" id="3.40.30.10">
    <property type="entry name" value="Glutaredoxin"/>
    <property type="match status" value="1"/>
</dbReference>
<dbReference type="PROSITE" id="PS51257">
    <property type="entry name" value="PROKAR_LIPOPROTEIN"/>
    <property type="match status" value="1"/>
</dbReference>
<feature type="signal peptide" evidence="2">
    <location>
        <begin position="1"/>
        <end position="25"/>
    </location>
</feature>
<reference evidence="3 4" key="1">
    <citation type="submission" date="2021-01" db="EMBL/GenBank/DDBJ databases">
        <title>Sequencing the genomes of 1000 actinobacteria strains.</title>
        <authorList>
            <person name="Klenk H.-P."/>
        </authorList>
    </citation>
    <scope>NUCLEOTIDE SEQUENCE [LARGE SCALE GENOMIC DNA]</scope>
    <source>
        <strain evidence="3 4">DSM 18662</strain>
    </source>
</reference>
<keyword evidence="4" id="KW-1185">Reference proteome</keyword>
<organism evidence="3 4">
    <name type="scientific">Microlunatus panaciterrae</name>
    <dbReference type="NCBI Taxonomy" id="400768"/>
    <lineage>
        <taxon>Bacteria</taxon>
        <taxon>Bacillati</taxon>
        <taxon>Actinomycetota</taxon>
        <taxon>Actinomycetes</taxon>
        <taxon>Propionibacteriales</taxon>
        <taxon>Propionibacteriaceae</taxon>
        <taxon>Microlunatus</taxon>
    </lineage>
</organism>
<evidence type="ECO:0000313" key="4">
    <source>
        <dbReference type="Proteomes" id="UP000704762"/>
    </source>
</evidence>
<dbReference type="RefSeq" id="WP_338041093.1">
    <property type="nucleotide sequence ID" value="NZ_BAAAQP010000003.1"/>
</dbReference>
<comment type="similarity">
    <text evidence="1">Belongs to the SCO1/2 family.</text>
</comment>
<protein>
    <submittedName>
        <fullName evidence="3">Protein SCO1/2</fullName>
    </submittedName>
</protein>
<dbReference type="PANTHER" id="PTHR12151:SF25">
    <property type="entry name" value="LINALOOL DEHYDRATASE_ISOMERASE DOMAIN-CONTAINING PROTEIN"/>
    <property type="match status" value="1"/>
</dbReference>
<proteinExistence type="inferred from homology"/>
<dbReference type="CDD" id="cd02968">
    <property type="entry name" value="SCO"/>
    <property type="match status" value="1"/>
</dbReference>
<gene>
    <name evidence="3" type="ORF">JOE57_000237</name>
</gene>
<feature type="chain" id="PRO_5045796148" evidence="2">
    <location>
        <begin position="26"/>
        <end position="217"/>
    </location>
</feature>
<sequence>MTRTCHRLSLALVAGLLVLVAGCTASGSDNPAGVQVRRSADPSGFRGAALAEPYTMPDQSFTDTSGQAYNLRTTSSRPVTLLFFGYTHCPDVCTGVMSDVATALSRMDPSARERIQVVFVTTDPARDNEKTIRAYLDRFDPDFVGLTGDLPAIKTVAGRVGVDIEGMKKLPSGGYEVGHSAQVLGFGKDHKARVLWTPSTAVGDLMHDFDLLVAKQQ</sequence>
<comment type="caution">
    <text evidence="3">The sequence shown here is derived from an EMBL/GenBank/DDBJ whole genome shotgun (WGS) entry which is preliminary data.</text>
</comment>
<evidence type="ECO:0000256" key="2">
    <source>
        <dbReference type="SAM" id="SignalP"/>
    </source>
</evidence>
<name>A0ABS2RE93_9ACTN</name>
<evidence type="ECO:0000313" key="3">
    <source>
        <dbReference type="EMBL" id="MBM7797316.1"/>
    </source>
</evidence>
<accession>A0ABS2RE93</accession>
<dbReference type="EMBL" id="JAFBCF010000001">
    <property type="protein sequence ID" value="MBM7797316.1"/>
    <property type="molecule type" value="Genomic_DNA"/>
</dbReference>
<dbReference type="PANTHER" id="PTHR12151">
    <property type="entry name" value="ELECTRON TRANSPORT PROTIN SCO1/SENC FAMILY MEMBER"/>
    <property type="match status" value="1"/>
</dbReference>
<dbReference type="InterPro" id="IPR036249">
    <property type="entry name" value="Thioredoxin-like_sf"/>
</dbReference>
<dbReference type="Pfam" id="PF02630">
    <property type="entry name" value="SCO1-SenC"/>
    <property type="match status" value="1"/>
</dbReference>